<sequence length="55" mass="5987">TELDSTEKRVNEIGEMRAISSHVFGASGVQIPQDDLDNLISTEEKEDGATKVLDP</sequence>
<dbReference type="EMBL" id="BKCJ010445746">
    <property type="protein sequence ID" value="GFA56070.1"/>
    <property type="molecule type" value="Genomic_DNA"/>
</dbReference>
<dbReference type="AlphaFoldDB" id="A0A699JSZ4"/>
<organism evidence="1">
    <name type="scientific">Tanacetum cinerariifolium</name>
    <name type="common">Dalmatian daisy</name>
    <name type="synonym">Chrysanthemum cinerariifolium</name>
    <dbReference type="NCBI Taxonomy" id="118510"/>
    <lineage>
        <taxon>Eukaryota</taxon>
        <taxon>Viridiplantae</taxon>
        <taxon>Streptophyta</taxon>
        <taxon>Embryophyta</taxon>
        <taxon>Tracheophyta</taxon>
        <taxon>Spermatophyta</taxon>
        <taxon>Magnoliopsida</taxon>
        <taxon>eudicotyledons</taxon>
        <taxon>Gunneridae</taxon>
        <taxon>Pentapetalae</taxon>
        <taxon>asterids</taxon>
        <taxon>campanulids</taxon>
        <taxon>Asterales</taxon>
        <taxon>Asteraceae</taxon>
        <taxon>Asteroideae</taxon>
        <taxon>Anthemideae</taxon>
        <taxon>Anthemidinae</taxon>
        <taxon>Tanacetum</taxon>
    </lineage>
</organism>
<accession>A0A699JSZ4</accession>
<name>A0A699JSZ4_TANCI</name>
<reference evidence="1" key="1">
    <citation type="journal article" date="2019" name="Sci. Rep.">
        <title>Draft genome of Tanacetum cinerariifolium, the natural source of mosquito coil.</title>
        <authorList>
            <person name="Yamashiro T."/>
            <person name="Shiraishi A."/>
            <person name="Satake H."/>
            <person name="Nakayama K."/>
        </authorList>
    </citation>
    <scope>NUCLEOTIDE SEQUENCE</scope>
</reference>
<comment type="caution">
    <text evidence="1">The sequence shown here is derived from an EMBL/GenBank/DDBJ whole genome shotgun (WGS) entry which is preliminary data.</text>
</comment>
<gene>
    <name evidence="1" type="ORF">Tci_628042</name>
</gene>
<protein>
    <submittedName>
        <fullName evidence="1">Uncharacterized protein</fullName>
    </submittedName>
</protein>
<proteinExistence type="predicted"/>
<evidence type="ECO:0000313" key="1">
    <source>
        <dbReference type="EMBL" id="GFA56070.1"/>
    </source>
</evidence>
<feature type="non-terminal residue" evidence="1">
    <location>
        <position position="1"/>
    </location>
</feature>